<evidence type="ECO:0000259" key="1">
    <source>
        <dbReference type="PROSITE" id="PS51340"/>
    </source>
</evidence>
<dbReference type="PANTHER" id="PTHR30212:SF2">
    <property type="entry name" value="PROTEIN YIIM"/>
    <property type="match status" value="1"/>
</dbReference>
<dbReference type="OrthoDB" id="9786134at2"/>
<dbReference type="AlphaFoldDB" id="A0A495DS59"/>
<keyword evidence="3" id="KW-1185">Reference proteome</keyword>
<dbReference type="GO" id="GO:0003824">
    <property type="term" value="F:catalytic activity"/>
    <property type="evidence" value="ECO:0007669"/>
    <property type="project" value="InterPro"/>
</dbReference>
<dbReference type="EMBL" id="RBIQ01000014">
    <property type="protein sequence ID" value="RKR06523.1"/>
    <property type="molecule type" value="Genomic_DNA"/>
</dbReference>
<dbReference type="InterPro" id="IPR005302">
    <property type="entry name" value="MoCF_Sase_C"/>
</dbReference>
<dbReference type="InterPro" id="IPR052353">
    <property type="entry name" value="Benzoxazolinone_Detox_Enz"/>
</dbReference>
<protein>
    <submittedName>
        <fullName evidence="2">MOSC domain-containing protein YiiM</fullName>
    </submittedName>
</protein>
<gene>
    <name evidence="2" type="ORF">CLV91_3378</name>
</gene>
<dbReference type="GO" id="GO:0030170">
    <property type="term" value="F:pyridoxal phosphate binding"/>
    <property type="evidence" value="ECO:0007669"/>
    <property type="project" value="InterPro"/>
</dbReference>
<dbReference type="GO" id="GO:0030151">
    <property type="term" value="F:molybdenum ion binding"/>
    <property type="evidence" value="ECO:0007669"/>
    <property type="project" value="InterPro"/>
</dbReference>
<dbReference type="RefSeq" id="WP_121069358.1">
    <property type="nucleotide sequence ID" value="NZ_RBIQ01000014.1"/>
</dbReference>
<dbReference type="Proteomes" id="UP000269412">
    <property type="component" value="Unassembled WGS sequence"/>
</dbReference>
<reference evidence="2 3" key="1">
    <citation type="submission" date="2018-10" db="EMBL/GenBank/DDBJ databases">
        <title>Genomic Encyclopedia of Archaeal and Bacterial Type Strains, Phase II (KMG-II): from individual species to whole genera.</title>
        <authorList>
            <person name="Goeker M."/>
        </authorList>
    </citation>
    <scope>NUCLEOTIDE SEQUENCE [LARGE SCALE GENOMIC DNA]</scope>
    <source>
        <strain evidence="2 3">DSM 25230</strain>
    </source>
</reference>
<organism evidence="2 3">
    <name type="scientific">Maribacter vaceletii</name>
    <dbReference type="NCBI Taxonomy" id="1206816"/>
    <lineage>
        <taxon>Bacteria</taxon>
        <taxon>Pseudomonadati</taxon>
        <taxon>Bacteroidota</taxon>
        <taxon>Flavobacteriia</taxon>
        <taxon>Flavobacteriales</taxon>
        <taxon>Flavobacteriaceae</taxon>
        <taxon>Maribacter</taxon>
    </lineage>
</organism>
<comment type="caution">
    <text evidence="2">The sequence shown here is derived from an EMBL/GenBank/DDBJ whole genome shotgun (WGS) entry which is preliminary data.</text>
</comment>
<accession>A0A495DS59</accession>
<dbReference type="Pfam" id="PF03473">
    <property type="entry name" value="MOSC"/>
    <property type="match status" value="1"/>
</dbReference>
<feature type="domain" description="MOSC" evidence="1">
    <location>
        <begin position="28"/>
        <end position="163"/>
    </location>
</feature>
<dbReference type="Gene3D" id="2.40.33.20">
    <property type="entry name" value="PK beta-barrel domain-like"/>
    <property type="match status" value="1"/>
</dbReference>
<dbReference type="PANTHER" id="PTHR30212">
    <property type="entry name" value="PROTEIN YIIM"/>
    <property type="match status" value="1"/>
</dbReference>
<dbReference type="PROSITE" id="PS51340">
    <property type="entry name" value="MOSC"/>
    <property type="match status" value="1"/>
</dbReference>
<sequence>MKVIATNISKPTTIVWNGKEEQTGIYKYPVNEPIFLGKYDVAKDTVIDRKHHGGIHKACYLFSADNYEYWKNLYPNLDWNWGMFGENLTVEGLDEATLKIGNIYKVGECKVQITQPREPCYKLGIKFGSQNILKQFINHQSPGTYIKILEEGYVKAEDTFVLIEESDNSLTIQQFYNLLYAKVKDKEIIKTAISNPTLPEYKKEKLKKYL</sequence>
<name>A0A495DS59_9FLAO</name>
<dbReference type="InterPro" id="IPR011037">
    <property type="entry name" value="Pyrv_Knase-like_insert_dom_sf"/>
</dbReference>
<dbReference type="SUPFAM" id="SSF50800">
    <property type="entry name" value="PK beta-barrel domain-like"/>
    <property type="match status" value="1"/>
</dbReference>
<proteinExistence type="predicted"/>
<evidence type="ECO:0000313" key="3">
    <source>
        <dbReference type="Proteomes" id="UP000269412"/>
    </source>
</evidence>
<evidence type="ECO:0000313" key="2">
    <source>
        <dbReference type="EMBL" id="RKR06523.1"/>
    </source>
</evidence>